<accession>A0ABX0LFI0</accession>
<sequence>MAQTYRDPTFDEVAAREASAQRAEALAAERAARAAERRADPAYTAMRRRKIARILKRVKLGLLK</sequence>
<keyword evidence="2" id="KW-1185">Reference proteome</keyword>
<dbReference type="RefSeq" id="WP_166454052.1">
    <property type="nucleotide sequence ID" value="NZ_JAAOMA010000059.1"/>
</dbReference>
<evidence type="ECO:0000313" key="2">
    <source>
        <dbReference type="Proteomes" id="UP001515641"/>
    </source>
</evidence>
<dbReference type="EMBL" id="JAAOMA010000059">
    <property type="protein sequence ID" value="NHR08391.1"/>
    <property type="molecule type" value="Genomic_DNA"/>
</dbReference>
<protein>
    <submittedName>
        <fullName evidence="1">Uncharacterized protein</fullName>
    </submittedName>
</protein>
<gene>
    <name evidence="1" type="ORF">HA052_24675</name>
</gene>
<comment type="caution">
    <text evidence="1">The sequence shown here is derived from an EMBL/GenBank/DDBJ whole genome shotgun (WGS) entry which is preliminary data.</text>
</comment>
<evidence type="ECO:0000313" key="1">
    <source>
        <dbReference type="EMBL" id="NHR08391.1"/>
    </source>
</evidence>
<proteinExistence type="predicted"/>
<dbReference type="Proteomes" id="UP001515641">
    <property type="component" value="Unassembled WGS sequence"/>
</dbReference>
<organism evidence="1 2">
    <name type="scientific">Chromobacterium fluminis</name>
    <dbReference type="NCBI Taxonomy" id="3044269"/>
    <lineage>
        <taxon>Bacteria</taxon>
        <taxon>Pseudomonadati</taxon>
        <taxon>Pseudomonadota</taxon>
        <taxon>Betaproteobacteria</taxon>
        <taxon>Neisseriales</taxon>
        <taxon>Chromobacteriaceae</taxon>
        <taxon>Chromobacterium</taxon>
    </lineage>
</organism>
<reference evidence="1 2" key="1">
    <citation type="submission" date="2020-03" db="EMBL/GenBank/DDBJ databases">
        <title>Draft genome sequence of environmentally isolated cultures.</title>
        <authorList>
            <person name="Wilson H.S."/>
            <person name="De Leon M.E."/>
        </authorList>
    </citation>
    <scope>NUCLEOTIDE SEQUENCE [LARGE SCALE GENOMIC DNA]</scope>
    <source>
        <strain evidence="1 2">HSC-31F16</strain>
    </source>
</reference>
<name>A0ABX0LFI0_9NEIS</name>